<protein>
    <recommendedName>
        <fullName evidence="13">Peptidase M48 domain-containing protein</fullName>
    </recommendedName>
</protein>
<dbReference type="PANTHER" id="PTHR43221:SF1">
    <property type="entry name" value="PROTEASE HTPX"/>
    <property type="match status" value="1"/>
</dbReference>
<name>A0A917FLZ5_9GAMM</name>
<evidence type="ECO:0000256" key="3">
    <source>
        <dbReference type="ARBA" id="ARBA00022475"/>
    </source>
</evidence>
<keyword evidence="6" id="KW-0479">Metal-binding</keyword>
<keyword evidence="10" id="KW-0482">Metalloprotease</keyword>
<evidence type="ECO:0000256" key="4">
    <source>
        <dbReference type="ARBA" id="ARBA00022670"/>
    </source>
</evidence>
<dbReference type="PANTHER" id="PTHR43221">
    <property type="entry name" value="PROTEASE HTPX"/>
    <property type="match status" value="1"/>
</dbReference>
<dbReference type="SUPFAM" id="SSF48452">
    <property type="entry name" value="TPR-like"/>
    <property type="match status" value="1"/>
</dbReference>
<evidence type="ECO:0000256" key="2">
    <source>
        <dbReference type="ARBA" id="ARBA00004651"/>
    </source>
</evidence>
<feature type="domain" description="Peptidase M48" evidence="13">
    <location>
        <begin position="164"/>
        <end position="355"/>
    </location>
</feature>
<dbReference type="GO" id="GO:0006508">
    <property type="term" value="P:proteolysis"/>
    <property type="evidence" value="ECO:0007669"/>
    <property type="project" value="UniProtKB-KW"/>
</dbReference>
<comment type="subcellular location">
    <subcellularLocation>
        <location evidence="2">Cell membrane</location>
        <topology evidence="2">Multi-pass membrane protein</topology>
    </subcellularLocation>
</comment>
<evidence type="ECO:0000256" key="12">
    <source>
        <dbReference type="SAM" id="Phobius"/>
    </source>
</evidence>
<keyword evidence="4" id="KW-0645">Protease</keyword>
<dbReference type="CDD" id="cd07328">
    <property type="entry name" value="M48_Ste24p_like"/>
    <property type="match status" value="1"/>
</dbReference>
<dbReference type="Gene3D" id="3.30.2010.10">
    <property type="entry name" value="Metalloproteases ('zincins'), catalytic domain"/>
    <property type="match status" value="1"/>
</dbReference>
<keyword evidence="15" id="KW-1185">Reference proteome</keyword>
<dbReference type="AlphaFoldDB" id="A0A917FLZ5"/>
<accession>A0A917FLZ5</accession>
<keyword evidence="8" id="KW-0862">Zinc</keyword>
<reference evidence="14" key="2">
    <citation type="submission" date="2020-09" db="EMBL/GenBank/DDBJ databases">
        <authorList>
            <person name="Sun Q."/>
            <person name="Zhou Y."/>
        </authorList>
    </citation>
    <scope>NUCLEOTIDE SEQUENCE</scope>
    <source>
        <strain evidence="14">CGMCC 1.12181</strain>
    </source>
</reference>
<evidence type="ECO:0000259" key="13">
    <source>
        <dbReference type="Pfam" id="PF01435"/>
    </source>
</evidence>
<feature type="transmembrane region" description="Helical" evidence="12">
    <location>
        <begin position="48"/>
        <end position="74"/>
    </location>
</feature>
<dbReference type="InterPro" id="IPR001915">
    <property type="entry name" value="Peptidase_M48"/>
</dbReference>
<keyword evidence="7" id="KW-0378">Hydrolase</keyword>
<gene>
    <name evidence="14" type="ORF">GCM10011365_07080</name>
</gene>
<keyword evidence="9 12" id="KW-1133">Transmembrane helix</keyword>
<dbReference type="InterPro" id="IPR050083">
    <property type="entry name" value="HtpX_protease"/>
</dbReference>
<evidence type="ECO:0000256" key="6">
    <source>
        <dbReference type="ARBA" id="ARBA00022723"/>
    </source>
</evidence>
<dbReference type="Pfam" id="PF01435">
    <property type="entry name" value="Peptidase_M48"/>
    <property type="match status" value="1"/>
</dbReference>
<dbReference type="GO" id="GO:0046872">
    <property type="term" value="F:metal ion binding"/>
    <property type="evidence" value="ECO:0007669"/>
    <property type="project" value="UniProtKB-KW"/>
</dbReference>
<keyword evidence="5 12" id="KW-0812">Transmembrane</keyword>
<dbReference type="InterPro" id="IPR011990">
    <property type="entry name" value="TPR-like_helical_dom_sf"/>
</dbReference>
<evidence type="ECO:0000256" key="11">
    <source>
        <dbReference type="ARBA" id="ARBA00023136"/>
    </source>
</evidence>
<keyword evidence="11 12" id="KW-0472">Membrane</keyword>
<dbReference type="GO" id="GO:0005886">
    <property type="term" value="C:plasma membrane"/>
    <property type="evidence" value="ECO:0007669"/>
    <property type="project" value="UniProtKB-SubCell"/>
</dbReference>
<evidence type="ECO:0000256" key="8">
    <source>
        <dbReference type="ARBA" id="ARBA00022833"/>
    </source>
</evidence>
<proteinExistence type="predicted"/>
<organism evidence="14 15">
    <name type="scientific">Marinicella pacifica</name>
    <dbReference type="NCBI Taxonomy" id="1171543"/>
    <lineage>
        <taxon>Bacteria</taxon>
        <taxon>Pseudomonadati</taxon>
        <taxon>Pseudomonadota</taxon>
        <taxon>Gammaproteobacteria</taxon>
        <taxon>Lysobacterales</taxon>
        <taxon>Marinicellaceae</taxon>
        <taxon>Marinicella</taxon>
    </lineage>
</organism>
<dbReference type="EMBL" id="BMEO01000002">
    <property type="protein sequence ID" value="GGF88508.1"/>
    <property type="molecule type" value="Genomic_DNA"/>
</dbReference>
<keyword evidence="3" id="KW-1003">Cell membrane</keyword>
<comment type="cofactor">
    <cofactor evidence="1">
        <name>Zn(2+)</name>
        <dbReference type="ChEBI" id="CHEBI:29105"/>
    </cofactor>
</comment>
<dbReference type="GO" id="GO:0004222">
    <property type="term" value="F:metalloendopeptidase activity"/>
    <property type="evidence" value="ECO:0007669"/>
    <property type="project" value="InterPro"/>
</dbReference>
<evidence type="ECO:0000256" key="9">
    <source>
        <dbReference type="ARBA" id="ARBA00022989"/>
    </source>
</evidence>
<evidence type="ECO:0000313" key="14">
    <source>
        <dbReference type="EMBL" id="GGF88508.1"/>
    </source>
</evidence>
<evidence type="ECO:0000256" key="5">
    <source>
        <dbReference type="ARBA" id="ARBA00022692"/>
    </source>
</evidence>
<dbReference type="Proteomes" id="UP000605253">
    <property type="component" value="Unassembled WGS sequence"/>
</dbReference>
<feature type="transmembrane region" description="Helical" evidence="12">
    <location>
        <begin position="80"/>
        <end position="102"/>
    </location>
</feature>
<comment type="caution">
    <text evidence="14">The sequence shown here is derived from an EMBL/GenBank/DDBJ whole genome shotgun (WGS) entry which is preliminary data.</text>
</comment>
<sequence length="628" mass="72741">MLSQLQIDKKIHMAKSATERRQQFENIVAKAEREFDNNPNAYKNKLKWLAFIGYGYLFFILFLCLSFLAGLVWMAIKSTVFLLFLIKSKMIVLVLGVVYVIFRSLFIKIPEPEGLRINKKDAPALFKKVSVLRKQLKTPKIHSIILTPELNAAIHQRPRLGIFGWQKNTLILGADLLMCLNEEQAMAVIAHELGHLSGGHSKFNGWIYRIRISWMNIQHAVMNVSTVAKWVFGYFFSWYAPYFNAYSFALARANEFEADAIATKATSPEALAQALVGLEVMSESYFSGYWKNVEKQVFVQPHIDMNYFLNSHKNIQTFQLDPAKQQAIIAEKLKAKTNLQDTHPALKDRLTAIDAKPEFSFNPKTTVSEVWFTHFVANYLMPLAQDWLKDAKQYWQDTHAKGQDALNRIDELDKKTPLSEDELLEKAHLQLFLQQRKTALHTFKEVLSQNKNEPNALYHIGAYFLEKNHAKGAQFLERLLHNGDYAQEASHHLLGFYQQNNMAEEAERIQLTIDHLYDQEEALYEEVTTTHVKDDFFRTDLSKEELSELKKSVRKYDGIRHAWVCQKRLKTNPDAAMFVILFELHTNESEAATFETDYPLELNGYYTFVNIEHKKLANTIRNHTLQLF</sequence>
<evidence type="ECO:0000256" key="1">
    <source>
        <dbReference type="ARBA" id="ARBA00001947"/>
    </source>
</evidence>
<reference evidence="14" key="1">
    <citation type="journal article" date="2014" name="Int. J. Syst. Evol. Microbiol.">
        <title>Complete genome sequence of Corynebacterium casei LMG S-19264T (=DSM 44701T), isolated from a smear-ripened cheese.</title>
        <authorList>
            <consortium name="US DOE Joint Genome Institute (JGI-PGF)"/>
            <person name="Walter F."/>
            <person name="Albersmeier A."/>
            <person name="Kalinowski J."/>
            <person name="Ruckert C."/>
        </authorList>
    </citation>
    <scope>NUCLEOTIDE SEQUENCE</scope>
    <source>
        <strain evidence="14">CGMCC 1.12181</strain>
    </source>
</reference>
<evidence type="ECO:0000256" key="10">
    <source>
        <dbReference type="ARBA" id="ARBA00023049"/>
    </source>
</evidence>
<evidence type="ECO:0000313" key="15">
    <source>
        <dbReference type="Proteomes" id="UP000605253"/>
    </source>
</evidence>
<evidence type="ECO:0000256" key="7">
    <source>
        <dbReference type="ARBA" id="ARBA00022801"/>
    </source>
</evidence>